<dbReference type="InterPro" id="IPR006093">
    <property type="entry name" value="Oxy_OxRdtase_FAD_BS"/>
</dbReference>
<keyword evidence="4" id="KW-0274">FAD</keyword>
<dbReference type="InterPro" id="IPR036318">
    <property type="entry name" value="FAD-bd_PCMH-like_sf"/>
</dbReference>
<reference evidence="7 8" key="1">
    <citation type="submission" date="2019-02" db="EMBL/GenBank/DDBJ databases">
        <title>Kribbella capetownensis sp. nov. and Kribbella speibonae sp. nov., isolated from soil.</title>
        <authorList>
            <person name="Curtis S.M."/>
            <person name="Norton I."/>
            <person name="Everest G.J."/>
            <person name="Meyers P.R."/>
        </authorList>
    </citation>
    <scope>NUCLEOTIDE SEQUENCE [LARGE SCALE GENOMIC DNA]</scope>
    <source>
        <strain evidence="7 8">SK5</strain>
    </source>
</reference>
<dbReference type="Gene3D" id="3.40.462.20">
    <property type="match status" value="1"/>
</dbReference>
<dbReference type="PANTHER" id="PTHR42973">
    <property type="entry name" value="BINDING OXIDOREDUCTASE, PUTATIVE (AFU_ORTHOLOGUE AFUA_1G17690)-RELATED"/>
    <property type="match status" value="1"/>
</dbReference>
<keyword evidence="3" id="KW-0285">Flavoprotein</keyword>
<dbReference type="InterPro" id="IPR050416">
    <property type="entry name" value="FAD-linked_Oxidoreductase"/>
</dbReference>
<dbReference type="Gene3D" id="3.30.465.10">
    <property type="match status" value="1"/>
</dbReference>
<dbReference type="PROSITE" id="PS00862">
    <property type="entry name" value="OX2_COVAL_FAD"/>
    <property type="match status" value="1"/>
</dbReference>
<feature type="domain" description="FAD-binding PCMH-type" evidence="6">
    <location>
        <begin position="50"/>
        <end position="220"/>
    </location>
</feature>
<dbReference type="Pfam" id="PF08031">
    <property type="entry name" value="BBE"/>
    <property type="match status" value="1"/>
</dbReference>
<accession>A0ABY1ZXY6</accession>
<dbReference type="InterPro" id="IPR016169">
    <property type="entry name" value="FAD-bd_PCMH_sub2"/>
</dbReference>
<comment type="caution">
    <text evidence="7">The sequence shown here is derived from an EMBL/GenBank/DDBJ whole genome shotgun (WGS) entry which is preliminary data.</text>
</comment>
<gene>
    <name evidence="7" type="ORF">E0H58_32795</name>
</gene>
<evidence type="ECO:0000313" key="8">
    <source>
        <dbReference type="Proteomes" id="UP000292385"/>
    </source>
</evidence>
<evidence type="ECO:0000313" key="7">
    <source>
        <dbReference type="EMBL" id="TCC19658.1"/>
    </source>
</evidence>
<evidence type="ECO:0000256" key="2">
    <source>
        <dbReference type="ARBA" id="ARBA00005466"/>
    </source>
</evidence>
<evidence type="ECO:0000256" key="3">
    <source>
        <dbReference type="ARBA" id="ARBA00022630"/>
    </source>
</evidence>
<dbReference type="EMBL" id="SJJY01000008">
    <property type="protein sequence ID" value="TCC19658.1"/>
    <property type="molecule type" value="Genomic_DNA"/>
</dbReference>
<comment type="cofactor">
    <cofactor evidence="1">
        <name>FAD</name>
        <dbReference type="ChEBI" id="CHEBI:57692"/>
    </cofactor>
</comment>
<proteinExistence type="inferred from homology"/>
<dbReference type="Gene3D" id="3.30.43.10">
    <property type="entry name" value="Uridine Diphospho-n-acetylenolpyruvylglucosamine Reductase, domain 2"/>
    <property type="match status" value="1"/>
</dbReference>
<comment type="similarity">
    <text evidence="2">Belongs to the oxygen-dependent FAD-linked oxidoreductase family.</text>
</comment>
<protein>
    <submittedName>
        <fullName evidence="7">FAD-binding oxidoreductase</fullName>
    </submittedName>
</protein>
<dbReference type="RefSeq" id="WP_131466763.1">
    <property type="nucleotide sequence ID" value="NZ_SJJY01000008.1"/>
</dbReference>
<dbReference type="Pfam" id="PF01565">
    <property type="entry name" value="FAD_binding_4"/>
    <property type="match status" value="1"/>
</dbReference>
<dbReference type="Proteomes" id="UP000292385">
    <property type="component" value="Unassembled WGS sequence"/>
</dbReference>
<dbReference type="InterPro" id="IPR016166">
    <property type="entry name" value="FAD-bd_PCMH"/>
</dbReference>
<evidence type="ECO:0000256" key="4">
    <source>
        <dbReference type="ARBA" id="ARBA00022827"/>
    </source>
</evidence>
<keyword evidence="8" id="KW-1185">Reference proteome</keyword>
<dbReference type="InterPro" id="IPR016167">
    <property type="entry name" value="FAD-bd_PCMH_sub1"/>
</dbReference>
<evidence type="ECO:0000259" key="6">
    <source>
        <dbReference type="PROSITE" id="PS51387"/>
    </source>
</evidence>
<evidence type="ECO:0000256" key="1">
    <source>
        <dbReference type="ARBA" id="ARBA00001974"/>
    </source>
</evidence>
<dbReference type="SUPFAM" id="SSF56176">
    <property type="entry name" value="FAD-binding/transporter-associated domain-like"/>
    <property type="match status" value="1"/>
</dbReference>
<keyword evidence="5" id="KW-0560">Oxidoreductase</keyword>
<organism evidence="7 8">
    <name type="scientific">Kribbella speibonae</name>
    <dbReference type="NCBI Taxonomy" id="1572660"/>
    <lineage>
        <taxon>Bacteria</taxon>
        <taxon>Bacillati</taxon>
        <taxon>Actinomycetota</taxon>
        <taxon>Actinomycetes</taxon>
        <taxon>Propionibacteriales</taxon>
        <taxon>Kribbellaceae</taxon>
        <taxon>Kribbella</taxon>
    </lineage>
</organism>
<dbReference type="InterPro" id="IPR012951">
    <property type="entry name" value="BBE"/>
</dbReference>
<evidence type="ECO:0000256" key="5">
    <source>
        <dbReference type="ARBA" id="ARBA00023002"/>
    </source>
</evidence>
<dbReference type="InterPro" id="IPR006094">
    <property type="entry name" value="Oxid_FAD_bind_N"/>
</dbReference>
<dbReference type="PANTHER" id="PTHR42973:SF39">
    <property type="entry name" value="FAD-BINDING PCMH-TYPE DOMAIN-CONTAINING PROTEIN"/>
    <property type="match status" value="1"/>
</dbReference>
<sequence length="477" mass="50871">MTVTVTTLKGVETKIGNEKLEELRMTIRGDVLTPEDPGYAGVRSAYNAMYPGRPSLVVRPSGTADVISAINFARENGLLVAVRGGGHSVAGLSSVDGGLLLDLARMNGVDVDPEAQTVRVQGGALIGDMDHETQAFGLVAPSGVVSDTGVAGLTLGGGEGWVRRQYGLAIDNLLSAQVVCADGQVRTASADSNPDLFWAIRGGGGNFGVVTSFTFQCRPVGPTVAFAGVFHPVEDAENVYRQFRDWAATVPDEISALIGCTTLPASEHTPPQIHNVPMIVTGAVYSGDPEEGMRIIQPLREIGTPLVDISGPLPFVGVQTAFDEFFRRGTLRSYWKSTFVEDLTDPVLDIIVAKARTRPHDRVFVVTFLMGGAINQVGATDTAYSERSAKWMVSIDGNWEDAADDDKVISWVRGAWGEVHEHGTGSLYLNFNSVADEAVTVGVESAFGANLERLAAIKATYDPDNFFRLNNNITPGA</sequence>
<dbReference type="PROSITE" id="PS51387">
    <property type="entry name" value="FAD_PCMH"/>
    <property type="match status" value="1"/>
</dbReference>
<name>A0ABY1ZXY6_9ACTN</name>